<feature type="domain" description="C3H1-type" evidence="6">
    <location>
        <begin position="120"/>
        <end position="147"/>
    </location>
</feature>
<dbReference type="Gene3D" id="3.30.1370.210">
    <property type="match status" value="1"/>
</dbReference>
<dbReference type="PROSITE" id="PS50103">
    <property type="entry name" value="ZF_C3H1"/>
    <property type="match status" value="2"/>
</dbReference>
<protein>
    <recommendedName>
        <fullName evidence="6">C3H1-type domain-containing protein</fullName>
    </recommendedName>
</protein>
<feature type="compositionally biased region" description="Basic residues" evidence="5">
    <location>
        <begin position="297"/>
        <end position="307"/>
    </location>
</feature>
<evidence type="ECO:0000256" key="4">
    <source>
        <dbReference type="PROSITE-ProRule" id="PRU00723"/>
    </source>
</evidence>
<sequence length="554" mass="61439">MNGKKNFAKFMEKKMFNMAPKEKMNEDFRHMRKEENLSNVVNTSERRILFYKTKICPWYIKGKCERRKTCLYAHAQNELRELPNLCKTSLCPKLKINESCNDKKCKYAHTNIELRATENLYKTALCESFIKGKCFSGQFCRYAHGQNELREHPMEITDKNIIIGTNKMKNDKLDYEKKKGGNGISNNMHNGENGKRSETYCVMPKKKEATHPNKVSALTEDDGVGDVTEVMDPHAQNGSATDNSYECNKKGGAENAVKSGNTNGSGNGFQHGGNNGPNHNSSHNGNKMGRKNDAHDYHKKGHKNHKYKNAEIMNNNNNSSRCDGRNRNATPSSVGNYLKHEDCTKFNEEQFLNDNLNVLGFLEEHNSGIEKFGKGSNIGNSVLNEVGNNSLGNFANNNMIGGSNNSSNNGALMKYARNNNKGIGNNSNSSSLMNCNMASPNTENLDLSMNMHNNGSEDNYYNFTGTNLDKLNYEDLFFSTNTISNSANAMNTLNSMGSMGSITSFNSMNSTNGMGSVSGMTMNNANSGGNMNCMGGLNDLGMNNMNNMPMNMSA</sequence>
<dbReference type="OMA" id="NYGMCNN"/>
<evidence type="ECO:0000256" key="2">
    <source>
        <dbReference type="ARBA" id="ARBA00022771"/>
    </source>
</evidence>
<dbReference type="Gene3D" id="4.10.1000.10">
    <property type="entry name" value="Zinc finger, CCCH-type"/>
    <property type="match status" value="1"/>
</dbReference>
<proteinExistence type="predicted"/>
<keyword evidence="3 4" id="KW-0862">Zinc</keyword>
<evidence type="ECO:0000313" key="7">
    <source>
        <dbReference type="EMBL" id="KJP89445.1"/>
    </source>
</evidence>
<keyword evidence="1 4" id="KW-0479">Metal-binding</keyword>
<feature type="region of interest" description="Disordered" evidence="5">
    <location>
        <begin position="228"/>
        <end position="328"/>
    </location>
</feature>
<dbReference type="AlphaFoldDB" id="A0A0D9QQQ8"/>
<accession>A0A0D9QQQ8</accession>
<feature type="zinc finger region" description="C3H1-type" evidence="4">
    <location>
        <begin position="50"/>
        <end position="77"/>
    </location>
</feature>
<organism evidence="7 8">
    <name type="scientific">Plasmodium fragile</name>
    <dbReference type="NCBI Taxonomy" id="5857"/>
    <lineage>
        <taxon>Eukaryota</taxon>
        <taxon>Sar</taxon>
        <taxon>Alveolata</taxon>
        <taxon>Apicomplexa</taxon>
        <taxon>Aconoidasida</taxon>
        <taxon>Haemosporida</taxon>
        <taxon>Plasmodiidae</taxon>
        <taxon>Plasmodium</taxon>
        <taxon>Plasmodium (Plasmodium)</taxon>
    </lineage>
</organism>
<feature type="region of interest" description="Disordered" evidence="5">
    <location>
        <begin position="177"/>
        <end position="196"/>
    </location>
</feature>
<name>A0A0D9QQQ8_PLAFR</name>
<feature type="compositionally biased region" description="Polar residues" evidence="5">
    <location>
        <begin position="236"/>
        <end position="246"/>
    </location>
</feature>
<feature type="domain" description="C3H1-type" evidence="6">
    <location>
        <begin position="50"/>
        <end position="77"/>
    </location>
</feature>
<dbReference type="GO" id="GO:0008270">
    <property type="term" value="F:zinc ion binding"/>
    <property type="evidence" value="ECO:0007669"/>
    <property type="project" value="UniProtKB-KW"/>
</dbReference>
<dbReference type="InterPro" id="IPR036855">
    <property type="entry name" value="Znf_CCCH_sf"/>
</dbReference>
<evidence type="ECO:0000259" key="6">
    <source>
        <dbReference type="PROSITE" id="PS50103"/>
    </source>
</evidence>
<dbReference type="SMART" id="SM00356">
    <property type="entry name" value="ZnF_C3H1"/>
    <property type="match status" value="3"/>
</dbReference>
<dbReference type="GeneID" id="24266202"/>
<dbReference type="InterPro" id="IPR000571">
    <property type="entry name" value="Znf_CCCH"/>
</dbReference>
<evidence type="ECO:0000313" key="8">
    <source>
        <dbReference type="Proteomes" id="UP000054561"/>
    </source>
</evidence>
<dbReference type="Proteomes" id="UP000054561">
    <property type="component" value="Unassembled WGS sequence"/>
</dbReference>
<evidence type="ECO:0000256" key="1">
    <source>
        <dbReference type="ARBA" id="ARBA00022723"/>
    </source>
</evidence>
<keyword evidence="8" id="KW-1185">Reference proteome</keyword>
<feature type="compositionally biased region" description="Low complexity" evidence="5">
    <location>
        <begin position="276"/>
        <end position="286"/>
    </location>
</feature>
<feature type="compositionally biased region" description="Gly residues" evidence="5">
    <location>
        <begin position="263"/>
        <end position="275"/>
    </location>
</feature>
<dbReference type="RefSeq" id="XP_012333955.1">
    <property type="nucleotide sequence ID" value="XM_012478532.1"/>
</dbReference>
<dbReference type="OrthoDB" id="410307at2759"/>
<keyword evidence="2 4" id="KW-0863">Zinc-finger</keyword>
<dbReference type="VEuPathDB" id="PlasmoDB:AK88_00888"/>
<feature type="zinc finger region" description="C3H1-type" evidence="4">
    <location>
        <begin position="120"/>
        <end position="147"/>
    </location>
</feature>
<evidence type="ECO:0000256" key="5">
    <source>
        <dbReference type="SAM" id="MobiDB-lite"/>
    </source>
</evidence>
<dbReference type="SUPFAM" id="SSF90229">
    <property type="entry name" value="CCCH zinc finger"/>
    <property type="match status" value="2"/>
</dbReference>
<reference evidence="7 8" key="1">
    <citation type="submission" date="2014-03" db="EMBL/GenBank/DDBJ databases">
        <title>The Genome Sequence of Plasmodium fragile nilgiri.</title>
        <authorList>
            <consortium name="The Broad Institute Genomics Platform"/>
            <consortium name="The Broad Institute Genome Sequencing Center for Infectious Disease"/>
            <person name="Neafsey D."/>
            <person name="Duraisingh M."/>
            <person name="Young S.K."/>
            <person name="Zeng Q."/>
            <person name="Gargeya S."/>
            <person name="Abouelleil A."/>
            <person name="Alvarado L."/>
            <person name="Chapman S.B."/>
            <person name="Gainer-Dewar J."/>
            <person name="Goldberg J."/>
            <person name="Griggs A."/>
            <person name="Gujja S."/>
            <person name="Hansen M."/>
            <person name="Howarth C."/>
            <person name="Imamovic A."/>
            <person name="Larimer J."/>
            <person name="Pearson M."/>
            <person name="Poon T.W."/>
            <person name="Priest M."/>
            <person name="Roberts A."/>
            <person name="Saif S."/>
            <person name="Shea T."/>
            <person name="Sykes S."/>
            <person name="Wortman J."/>
            <person name="Nusbaum C."/>
            <person name="Birren B."/>
        </authorList>
    </citation>
    <scope>NUCLEOTIDE SEQUENCE [LARGE SCALE GENOMIC DNA]</scope>
    <source>
        <strain evidence="8">nilgiri</strain>
    </source>
</reference>
<gene>
    <name evidence="7" type="ORF">AK88_00888</name>
</gene>
<evidence type="ECO:0000256" key="3">
    <source>
        <dbReference type="ARBA" id="ARBA00022833"/>
    </source>
</evidence>
<dbReference type="EMBL" id="KQ001651">
    <property type="protein sequence ID" value="KJP89445.1"/>
    <property type="molecule type" value="Genomic_DNA"/>
</dbReference>